<evidence type="ECO:0000313" key="1">
    <source>
        <dbReference type="EMBL" id="NLR94901.1"/>
    </source>
</evidence>
<gene>
    <name evidence="1" type="ORF">HGP29_27090</name>
</gene>
<accession>A0A7X8SR67</accession>
<dbReference type="AlphaFoldDB" id="A0A7X8SR67"/>
<dbReference type="Proteomes" id="UP000585050">
    <property type="component" value="Unassembled WGS sequence"/>
</dbReference>
<sequence length="118" mass="13684">MQSIIDNIDLLRSKYGEMLMLFDGSCFENPPNSYQFEVTADKIVALVFMERWSLKNCEIVGKEVKHEDSLNFRLGFCTNESVINIKVEGVEIYTNTKSFTQGFENYIDRVTPRIIELN</sequence>
<reference evidence="1 2" key="1">
    <citation type="submission" date="2020-04" db="EMBL/GenBank/DDBJ databases">
        <title>Flammeovirga sp. SR4, a novel species isolated from seawater.</title>
        <authorList>
            <person name="Wang X."/>
        </authorList>
    </citation>
    <scope>NUCLEOTIDE SEQUENCE [LARGE SCALE GENOMIC DNA]</scope>
    <source>
        <strain evidence="1 2">SR4</strain>
    </source>
</reference>
<comment type="caution">
    <text evidence="1">The sequence shown here is derived from an EMBL/GenBank/DDBJ whole genome shotgun (WGS) entry which is preliminary data.</text>
</comment>
<name>A0A7X8SR67_9BACT</name>
<dbReference type="RefSeq" id="WP_168885611.1">
    <property type="nucleotide sequence ID" value="NZ_JABAIL010000016.1"/>
</dbReference>
<keyword evidence="2" id="KW-1185">Reference proteome</keyword>
<organism evidence="1 2">
    <name type="scientific">Flammeovirga agarivorans</name>
    <dbReference type="NCBI Taxonomy" id="2726742"/>
    <lineage>
        <taxon>Bacteria</taxon>
        <taxon>Pseudomonadati</taxon>
        <taxon>Bacteroidota</taxon>
        <taxon>Cytophagia</taxon>
        <taxon>Cytophagales</taxon>
        <taxon>Flammeovirgaceae</taxon>
        <taxon>Flammeovirga</taxon>
    </lineage>
</organism>
<evidence type="ECO:0000313" key="2">
    <source>
        <dbReference type="Proteomes" id="UP000585050"/>
    </source>
</evidence>
<proteinExistence type="predicted"/>
<dbReference type="EMBL" id="JABAIL010000016">
    <property type="protein sequence ID" value="NLR94901.1"/>
    <property type="molecule type" value="Genomic_DNA"/>
</dbReference>
<protein>
    <submittedName>
        <fullName evidence="1">Uncharacterized protein</fullName>
    </submittedName>
</protein>